<feature type="transmembrane region" description="Helical" evidence="1">
    <location>
        <begin position="79"/>
        <end position="100"/>
    </location>
</feature>
<evidence type="ECO:0000256" key="1">
    <source>
        <dbReference type="SAM" id="Phobius"/>
    </source>
</evidence>
<feature type="transmembrane region" description="Helical" evidence="1">
    <location>
        <begin position="45"/>
        <end position="67"/>
    </location>
</feature>
<keyword evidence="1" id="KW-0472">Membrane</keyword>
<dbReference type="EMBL" id="CANL01000044">
    <property type="protein sequence ID" value="CCM64849.1"/>
    <property type="molecule type" value="Genomic_DNA"/>
</dbReference>
<name>R4Z1S5_9ACTN</name>
<reference evidence="2 3" key="1">
    <citation type="journal article" date="2013" name="ISME J.">
        <title>Metabolic model for the filamentous 'Candidatus Microthrix parvicella' based on genomic and metagenomic analyses.</title>
        <authorList>
            <person name="Jon McIlroy S."/>
            <person name="Kristiansen R."/>
            <person name="Albertsen M."/>
            <person name="Michael Karst S."/>
            <person name="Rossetti S."/>
            <person name="Lund Nielsen J."/>
            <person name="Tandoi V."/>
            <person name="James Seviour R."/>
            <person name="Nielsen P.H."/>
        </authorList>
    </citation>
    <scope>NUCLEOTIDE SEQUENCE [LARGE SCALE GENOMIC DNA]</scope>
    <source>
        <strain evidence="2 3">RN1</strain>
    </source>
</reference>
<keyword evidence="1" id="KW-0812">Transmembrane</keyword>
<proteinExistence type="predicted"/>
<feature type="transmembrane region" description="Helical" evidence="1">
    <location>
        <begin position="21"/>
        <end position="39"/>
    </location>
</feature>
<keyword evidence="1" id="KW-1133">Transmembrane helix</keyword>
<keyword evidence="3" id="KW-1185">Reference proteome</keyword>
<dbReference type="Proteomes" id="UP000018291">
    <property type="component" value="Unassembled WGS sequence"/>
</dbReference>
<dbReference type="HOGENOM" id="CLU_1955623_0_0_11"/>
<evidence type="ECO:0000313" key="2">
    <source>
        <dbReference type="EMBL" id="CCM64849.1"/>
    </source>
</evidence>
<gene>
    <name evidence="2" type="ORF">BN381_490008</name>
</gene>
<accession>R4Z1S5</accession>
<sequence length="128" mass="13886">MNTRSSIPTRHRIRRPPASDAPHAFILPYTVTPGVAGTVNGADGVAALTAAAIANLVVFLVAFRSFVRFVIDNPLARSGHLFCTSCVGCFPATLFGIWTAEPFSRESKRERQCDACTLSSKTQRTTWS</sequence>
<comment type="caution">
    <text evidence="2">The sequence shown here is derived from an EMBL/GenBank/DDBJ whole genome shotgun (WGS) entry which is preliminary data.</text>
</comment>
<evidence type="ECO:0000313" key="3">
    <source>
        <dbReference type="Proteomes" id="UP000018291"/>
    </source>
</evidence>
<protein>
    <submittedName>
        <fullName evidence="2">Uncharacterized protein</fullName>
    </submittedName>
</protein>
<organism evidence="2 3">
    <name type="scientific">Candidatus Neomicrothrix parvicella RN1</name>
    <dbReference type="NCBI Taxonomy" id="1229780"/>
    <lineage>
        <taxon>Bacteria</taxon>
        <taxon>Bacillati</taxon>
        <taxon>Actinomycetota</taxon>
        <taxon>Acidimicrobiia</taxon>
        <taxon>Acidimicrobiales</taxon>
        <taxon>Microthrixaceae</taxon>
        <taxon>Candidatus Neomicrothrix</taxon>
    </lineage>
</organism>
<dbReference type="AlphaFoldDB" id="R4Z1S5"/>
<dbReference type="STRING" id="1229780.BN381_490008"/>